<feature type="transmembrane region" description="Helical" evidence="7">
    <location>
        <begin position="146"/>
        <end position="165"/>
    </location>
</feature>
<dbReference type="InterPro" id="IPR036259">
    <property type="entry name" value="MFS_trans_sf"/>
</dbReference>
<feature type="transmembrane region" description="Helical" evidence="7">
    <location>
        <begin position="114"/>
        <end position="134"/>
    </location>
</feature>
<evidence type="ECO:0000256" key="1">
    <source>
        <dbReference type="ARBA" id="ARBA00004651"/>
    </source>
</evidence>
<dbReference type="InterPro" id="IPR011701">
    <property type="entry name" value="MFS"/>
</dbReference>
<feature type="transmembrane region" description="Helical" evidence="7">
    <location>
        <begin position="84"/>
        <end position="102"/>
    </location>
</feature>
<feature type="transmembrane region" description="Helical" evidence="7">
    <location>
        <begin position="171"/>
        <end position="193"/>
    </location>
</feature>
<evidence type="ECO:0000313" key="9">
    <source>
        <dbReference type="EMBL" id="GCD10745.1"/>
    </source>
</evidence>
<keyword evidence="5 7" id="KW-1133">Transmembrane helix</keyword>
<feature type="transmembrane region" description="Helical" evidence="7">
    <location>
        <begin position="205"/>
        <end position="226"/>
    </location>
</feature>
<evidence type="ECO:0000259" key="8">
    <source>
        <dbReference type="PROSITE" id="PS50850"/>
    </source>
</evidence>
<dbReference type="EMBL" id="BHYK01000012">
    <property type="protein sequence ID" value="GCD10745.1"/>
    <property type="molecule type" value="Genomic_DNA"/>
</dbReference>
<feature type="transmembrane region" description="Helical" evidence="7">
    <location>
        <begin position="452"/>
        <end position="471"/>
    </location>
</feature>
<protein>
    <submittedName>
        <fullName evidence="9">MFS transporter</fullName>
    </submittedName>
</protein>
<organism evidence="9 10">
    <name type="scientific">Clostridium tagluense</name>
    <dbReference type="NCBI Taxonomy" id="360422"/>
    <lineage>
        <taxon>Bacteria</taxon>
        <taxon>Bacillati</taxon>
        <taxon>Bacillota</taxon>
        <taxon>Clostridia</taxon>
        <taxon>Eubacteriales</taxon>
        <taxon>Clostridiaceae</taxon>
        <taxon>Clostridium</taxon>
    </lineage>
</organism>
<dbReference type="NCBIfam" id="TIGR00711">
    <property type="entry name" value="efflux_EmrB"/>
    <property type="match status" value="1"/>
</dbReference>
<dbReference type="PROSITE" id="PS50850">
    <property type="entry name" value="MFS"/>
    <property type="match status" value="1"/>
</dbReference>
<feature type="transmembrane region" description="Helical" evidence="7">
    <location>
        <begin position="337"/>
        <end position="356"/>
    </location>
</feature>
<keyword evidence="3" id="KW-1003">Cell membrane</keyword>
<feature type="transmembrane region" description="Helical" evidence="7">
    <location>
        <begin position="57"/>
        <end position="77"/>
    </location>
</feature>
<name>A0A401UMI7_9CLOT</name>
<dbReference type="SUPFAM" id="SSF103473">
    <property type="entry name" value="MFS general substrate transporter"/>
    <property type="match status" value="1"/>
</dbReference>
<feature type="transmembrane region" description="Helical" evidence="7">
    <location>
        <begin position="305"/>
        <end position="325"/>
    </location>
</feature>
<feature type="transmembrane region" description="Helical" evidence="7">
    <location>
        <begin position="232"/>
        <end position="250"/>
    </location>
</feature>
<evidence type="ECO:0000256" key="5">
    <source>
        <dbReference type="ARBA" id="ARBA00022989"/>
    </source>
</evidence>
<dbReference type="InterPro" id="IPR004638">
    <property type="entry name" value="EmrB-like"/>
</dbReference>
<feature type="transmembrane region" description="Helical" evidence="7">
    <location>
        <begin position="21"/>
        <end position="45"/>
    </location>
</feature>
<keyword evidence="2" id="KW-0813">Transport</keyword>
<feature type="transmembrane region" description="Helical" evidence="7">
    <location>
        <begin position="271"/>
        <end position="293"/>
    </location>
</feature>
<dbReference type="Gene3D" id="1.20.1720.10">
    <property type="entry name" value="Multidrug resistance protein D"/>
    <property type="match status" value="1"/>
</dbReference>
<dbReference type="CDD" id="cd17503">
    <property type="entry name" value="MFS_LmrB_MDR_like"/>
    <property type="match status" value="1"/>
</dbReference>
<evidence type="ECO:0000256" key="2">
    <source>
        <dbReference type="ARBA" id="ARBA00022448"/>
    </source>
</evidence>
<dbReference type="RefSeq" id="WP_125001924.1">
    <property type="nucleotide sequence ID" value="NZ_BHYK01000012.1"/>
</dbReference>
<dbReference type="PRINTS" id="PR01036">
    <property type="entry name" value="TCRTETB"/>
</dbReference>
<feature type="transmembrane region" description="Helical" evidence="7">
    <location>
        <begin position="401"/>
        <end position="421"/>
    </location>
</feature>
<feature type="domain" description="Major facilitator superfamily (MFS) profile" evidence="8">
    <location>
        <begin position="19"/>
        <end position="476"/>
    </location>
</feature>
<accession>A0A401UMI7</accession>
<comment type="caution">
    <text evidence="9">The sequence shown here is derived from an EMBL/GenBank/DDBJ whole genome shotgun (WGS) entry which is preliminary data.</text>
</comment>
<dbReference type="Pfam" id="PF07690">
    <property type="entry name" value="MFS_1"/>
    <property type="match status" value="1"/>
</dbReference>
<keyword evidence="6 7" id="KW-0472">Membrane</keyword>
<dbReference type="PANTHER" id="PTHR42718:SF43">
    <property type="entry name" value="LINCOMYCIN RESISTANCE PROTEIN LMRB"/>
    <property type="match status" value="1"/>
</dbReference>
<keyword evidence="10" id="KW-1185">Reference proteome</keyword>
<proteinExistence type="predicted"/>
<feature type="transmembrane region" description="Helical" evidence="7">
    <location>
        <begin position="362"/>
        <end position="380"/>
    </location>
</feature>
<gene>
    <name evidence="9" type="ORF">Ctaglu_23680</name>
</gene>
<dbReference type="Proteomes" id="UP000287872">
    <property type="component" value="Unassembled WGS sequence"/>
</dbReference>
<dbReference type="GO" id="GO:0022857">
    <property type="term" value="F:transmembrane transporter activity"/>
    <property type="evidence" value="ECO:0007669"/>
    <property type="project" value="InterPro"/>
</dbReference>
<evidence type="ECO:0000256" key="4">
    <source>
        <dbReference type="ARBA" id="ARBA00022692"/>
    </source>
</evidence>
<dbReference type="AlphaFoldDB" id="A0A401UMI7"/>
<evidence type="ECO:0000313" key="10">
    <source>
        <dbReference type="Proteomes" id="UP000287872"/>
    </source>
</evidence>
<evidence type="ECO:0000256" key="7">
    <source>
        <dbReference type="SAM" id="Phobius"/>
    </source>
</evidence>
<dbReference type="Gene3D" id="1.20.1250.20">
    <property type="entry name" value="MFS general substrate transporter like domains"/>
    <property type="match status" value="1"/>
</dbReference>
<evidence type="ECO:0000256" key="3">
    <source>
        <dbReference type="ARBA" id="ARBA00022475"/>
    </source>
</evidence>
<sequence>MEFKKNNFQEDKKYNVKAMMAVLLFGGFLSLFNETLLNVAFPSLMAEMHVTATTIQWLATGYVLVVGILIPITAFLIHSFNTKPLFLSAMILFLVGTILAVFSTSFPALLISRMIQATGTGMLIPIMMNTALVINPPEKRGSAMGLCVCAILVGPALGPIVSGTILQFLNWQFLFIMLIPLSLISIITGAMFLENVSVITKPKIDYLSIALSTIGFAGTIYGISSINDSNGNNLTITISFAFGIIALIFFTKRQLSLKQPMLELRVFKQPIFTLCITLLIIAQMIQFSMNMLLPLVLQNGLNTSSLTAALVLLPAAVIDCLITPIAGKIFDKFGGKVLIPVGLFIICIFMWLLSHIGVSTSIKTIAILYSFVCLGVALSLSPSQTNALNQLSSEQQADGVAITNTAIQIAAAIGSTLFVGLTTAGQNNFLNNISIGNTAEFEVQALYSGFRYSTKAAVIVIIIGFILSLFLRRDVKNQGN</sequence>
<evidence type="ECO:0000256" key="6">
    <source>
        <dbReference type="ARBA" id="ARBA00023136"/>
    </source>
</evidence>
<dbReference type="GO" id="GO:0005886">
    <property type="term" value="C:plasma membrane"/>
    <property type="evidence" value="ECO:0007669"/>
    <property type="project" value="UniProtKB-SubCell"/>
</dbReference>
<comment type="subcellular location">
    <subcellularLocation>
        <location evidence="1">Cell membrane</location>
        <topology evidence="1">Multi-pass membrane protein</topology>
    </subcellularLocation>
</comment>
<dbReference type="InterPro" id="IPR020846">
    <property type="entry name" value="MFS_dom"/>
</dbReference>
<reference evidence="9 10" key="1">
    <citation type="submission" date="2018-11" db="EMBL/GenBank/DDBJ databases">
        <title>Genome sequencing and assembly of Clostridium tagluense strain A121.</title>
        <authorList>
            <person name="Murakami T."/>
            <person name="Segawa T."/>
            <person name="Shcherbakova V.A."/>
            <person name="Mori H."/>
            <person name="Yoshimura Y."/>
        </authorList>
    </citation>
    <scope>NUCLEOTIDE SEQUENCE [LARGE SCALE GENOMIC DNA]</scope>
    <source>
        <strain evidence="9 10">A121</strain>
    </source>
</reference>
<dbReference type="PANTHER" id="PTHR42718">
    <property type="entry name" value="MAJOR FACILITATOR SUPERFAMILY MULTIDRUG TRANSPORTER MFSC"/>
    <property type="match status" value="1"/>
</dbReference>
<keyword evidence="4 7" id="KW-0812">Transmembrane</keyword>
<dbReference type="OrthoDB" id="102502at2"/>